<keyword evidence="4 9" id="KW-0479">Metal-binding</keyword>
<protein>
    <recommendedName>
        <fullName evidence="2">N-acyl-aliphatic-L-amino acid amidohydrolase</fullName>
        <ecNumber evidence="2">3.5.1.14</ecNumber>
    </recommendedName>
    <alternativeName>
        <fullName evidence="7">N-acyl-L-amino-acid amidohydrolase</fullName>
    </alternativeName>
</protein>
<comment type="subcellular location">
    <subcellularLocation>
        <location evidence="1">Cytoplasm</location>
    </subcellularLocation>
</comment>
<evidence type="ECO:0000256" key="6">
    <source>
        <dbReference type="ARBA" id="ARBA00022833"/>
    </source>
</evidence>
<dbReference type="NCBIfam" id="TIGR01880">
    <property type="entry name" value="Ac-peptdase-euk"/>
    <property type="match status" value="1"/>
</dbReference>
<feature type="binding site" evidence="9">
    <location>
        <position position="138"/>
    </location>
    <ligand>
        <name>Zn(2+)</name>
        <dbReference type="ChEBI" id="CHEBI:29105"/>
        <label>1</label>
    </ligand>
</feature>
<keyword evidence="10" id="KW-0732">Signal</keyword>
<reference evidence="11 12" key="1">
    <citation type="journal article" date="2019" name="Genome Biol. Evol.">
        <title>Insights into the evolution of the New World diploid cottons (Gossypium, subgenus Houzingenia) based on genome sequencing.</title>
        <authorList>
            <person name="Grover C.E."/>
            <person name="Arick M.A. 2nd"/>
            <person name="Thrash A."/>
            <person name="Conover J.L."/>
            <person name="Sanders W.S."/>
            <person name="Peterson D.G."/>
            <person name="Frelichowski J.E."/>
            <person name="Scheffler J.A."/>
            <person name="Scheffler B.E."/>
            <person name="Wendel J.F."/>
        </authorList>
    </citation>
    <scope>NUCLEOTIDE SEQUENCE [LARGE SCALE GENOMIC DNA]</scope>
    <source>
        <strain evidence="11">27</strain>
        <tissue evidence="11">Leaf</tissue>
    </source>
</reference>
<dbReference type="EMBL" id="JABFAC010000005">
    <property type="protein sequence ID" value="MBA0614009.1"/>
    <property type="molecule type" value="Genomic_DNA"/>
</dbReference>
<feature type="active site" evidence="8">
    <location>
        <position position="107"/>
    </location>
</feature>
<dbReference type="Proteomes" id="UP000593561">
    <property type="component" value="Unassembled WGS sequence"/>
</dbReference>
<feature type="binding site" evidence="9">
    <location>
        <position position="200"/>
    </location>
    <ligand>
        <name>Zn(2+)</name>
        <dbReference type="ChEBI" id="CHEBI:29105"/>
        <label>1</label>
    </ligand>
</feature>
<dbReference type="SUPFAM" id="SSF53187">
    <property type="entry name" value="Zn-dependent exopeptidases"/>
    <property type="match status" value="1"/>
</dbReference>
<dbReference type="PANTHER" id="PTHR45892">
    <property type="entry name" value="AMINOACYLASE-1"/>
    <property type="match status" value="1"/>
</dbReference>
<dbReference type="EC" id="3.5.1.14" evidence="2"/>
<dbReference type="PIRSF" id="PIRSF036696">
    <property type="entry name" value="ACY-1"/>
    <property type="match status" value="1"/>
</dbReference>
<dbReference type="GO" id="GO:0046872">
    <property type="term" value="F:metal ion binding"/>
    <property type="evidence" value="ECO:0007669"/>
    <property type="project" value="UniProtKB-KW"/>
</dbReference>
<dbReference type="Gene3D" id="3.40.630.10">
    <property type="entry name" value="Zn peptidases"/>
    <property type="match status" value="1"/>
</dbReference>
<keyword evidence="3" id="KW-0963">Cytoplasm</keyword>
<comment type="caution">
    <text evidence="11">The sequence shown here is derived from an EMBL/GenBank/DDBJ whole genome shotgun (WGS) entry which is preliminary data.</text>
</comment>
<evidence type="ECO:0000313" key="12">
    <source>
        <dbReference type="Proteomes" id="UP000593561"/>
    </source>
</evidence>
<evidence type="ECO:0000256" key="2">
    <source>
        <dbReference type="ARBA" id="ARBA00011913"/>
    </source>
</evidence>
<evidence type="ECO:0000256" key="9">
    <source>
        <dbReference type="PIRSR" id="PIRSR036696-2"/>
    </source>
</evidence>
<sequence>MEKPYTFNLLHLLFLYLLLPFLSNSIPLPAQADHSEILSRFQQYLQINTSQPSPDYQKSTHFILSQADSLSLQSQVIEFVQGKPIVLLQWPGSDPSLPSILLNSHTDVVPSEYSKWVHPPFGAHIDEQGNIFARGSQDMKCVGMQYLEAIRRLRSSGFCPKRSLYLSFVPDEEIDGRDGAEMLASSDVFKNMNVDIVLDEGLASPNENYRVFYGERAPWWLVIKSNGAPGHGAKLYENSAMENLFKSIESIWRFRASQFDFVKAGLKAEGEVISVNMAFLKAGTPSPTGFVMNLQPSEAEAGFDIRIPPIGNVESLEKQIAEEWAPASRNMTFEFKAKGILHDDLGRLLVTATDSSNPWWTLLEEAIKKANGKIGKPEIFPASTDAQNFRKLGLPAIGFSPMANTPILLHDHNEFLNQAEYLRGIEIYESIIKAYTSYIPPGGHGDSRDEL</sequence>
<dbReference type="InterPro" id="IPR010159">
    <property type="entry name" value="N-acyl_aa_amidohydrolase"/>
</dbReference>
<feature type="active site" description="Proton acceptor" evidence="8">
    <location>
        <position position="172"/>
    </location>
</feature>
<organism evidence="11 12">
    <name type="scientific">Gossypium davidsonii</name>
    <name type="common">Davidson's cotton</name>
    <name type="synonym">Gossypium klotzschianum subsp. davidsonii</name>
    <dbReference type="NCBI Taxonomy" id="34287"/>
    <lineage>
        <taxon>Eukaryota</taxon>
        <taxon>Viridiplantae</taxon>
        <taxon>Streptophyta</taxon>
        <taxon>Embryophyta</taxon>
        <taxon>Tracheophyta</taxon>
        <taxon>Spermatophyta</taxon>
        <taxon>Magnoliopsida</taxon>
        <taxon>eudicotyledons</taxon>
        <taxon>Gunneridae</taxon>
        <taxon>Pentapetalae</taxon>
        <taxon>rosids</taxon>
        <taxon>malvids</taxon>
        <taxon>Malvales</taxon>
        <taxon>Malvaceae</taxon>
        <taxon>Malvoideae</taxon>
        <taxon>Gossypium</taxon>
    </lineage>
</organism>
<evidence type="ECO:0000256" key="10">
    <source>
        <dbReference type="SAM" id="SignalP"/>
    </source>
</evidence>
<evidence type="ECO:0000256" key="1">
    <source>
        <dbReference type="ARBA" id="ARBA00004496"/>
    </source>
</evidence>
<feature type="binding site" evidence="9">
    <location>
        <position position="173"/>
    </location>
    <ligand>
        <name>Zn(2+)</name>
        <dbReference type="ChEBI" id="CHEBI:29105"/>
        <label>2</label>
    </ligand>
</feature>
<dbReference type="Gene3D" id="1.10.150.900">
    <property type="match status" value="1"/>
</dbReference>
<dbReference type="InterPro" id="IPR001261">
    <property type="entry name" value="ArgE/DapE_CS"/>
</dbReference>
<keyword evidence="12" id="KW-1185">Reference proteome</keyword>
<dbReference type="AlphaFoldDB" id="A0A7J8RJI0"/>
<dbReference type="InterPro" id="IPR052083">
    <property type="entry name" value="Aminoacylase-1_M20A"/>
</dbReference>
<dbReference type="PANTHER" id="PTHR45892:SF1">
    <property type="entry name" value="AMINOACYLASE-1"/>
    <property type="match status" value="1"/>
</dbReference>
<feature type="binding site" evidence="9">
    <location>
        <position position="105"/>
    </location>
    <ligand>
        <name>Zn(2+)</name>
        <dbReference type="ChEBI" id="CHEBI:29105"/>
        <label>1</label>
    </ligand>
</feature>
<dbReference type="GO" id="GO:0004046">
    <property type="term" value="F:aminoacylase activity"/>
    <property type="evidence" value="ECO:0007669"/>
    <property type="project" value="UniProtKB-EC"/>
</dbReference>
<dbReference type="CDD" id="cd05646">
    <property type="entry name" value="M20_AcylaseI_like"/>
    <property type="match status" value="1"/>
</dbReference>
<evidence type="ECO:0000256" key="5">
    <source>
        <dbReference type="ARBA" id="ARBA00022801"/>
    </source>
</evidence>
<feature type="binding site" evidence="9">
    <location>
        <position position="138"/>
    </location>
    <ligand>
        <name>Zn(2+)</name>
        <dbReference type="ChEBI" id="CHEBI:29105"/>
        <label>2</label>
    </ligand>
</feature>
<dbReference type="FunFam" id="3.40.630.10:FF:000019">
    <property type="entry name" value="Aminoacylase 1"/>
    <property type="match status" value="1"/>
</dbReference>
<comment type="cofactor">
    <cofactor evidence="9">
        <name>Zn(2+)</name>
        <dbReference type="ChEBI" id="CHEBI:29105"/>
    </cofactor>
    <text evidence="9">Binds 2 Zn(2+) ions per subunit.</text>
</comment>
<dbReference type="Pfam" id="PF01546">
    <property type="entry name" value="Peptidase_M20"/>
    <property type="match status" value="1"/>
</dbReference>
<dbReference type="GO" id="GO:0006520">
    <property type="term" value="P:amino acid metabolic process"/>
    <property type="evidence" value="ECO:0007669"/>
    <property type="project" value="InterPro"/>
</dbReference>
<gene>
    <name evidence="11" type="ORF">Godav_014348</name>
</gene>
<feature type="binding site" evidence="9">
    <location>
        <position position="410"/>
    </location>
    <ligand>
        <name>Zn(2+)</name>
        <dbReference type="ChEBI" id="CHEBI:29105"/>
        <label>2</label>
    </ligand>
</feature>
<evidence type="ECO:0000313" key="11">
    <source>
        <dbReference type="EMBL" id="MBA0614009.1"/>
    </source>
</evidence>
<keyword evidence="6 9" id="KW-0862">Zinc</keyword>
<proteinExistence type="predicted"/>
<evidence type="ECO:0000256" key="3">
    <source>
        <dbReference type="ARBA" id="ARBA00022490"/>
    </source>
</evidence>
<accession>A0A7J8RJI0</accession>
<evidence type="ECO:0000256" key="7">
    <source>
        <dbReference type="ARBA" id="ARBA00029656"/>
    </source>
</evidence>
<dbReference type="GO" id="GO:0005737">
    <property type="term" value="C:cytoplasm"/>
    <property type="evidence" value="ECO:0007669"/>
    <property type="project" value="UniProtKB-SubCell"/>
</dbReference>
<feature type="signal peptide" evidence="10">
    <location>
        <begin position="1"/>
        <end position="25"/>
    </location>
</feature>
<dbReference type="FunFam" id="1.10.150.900:FF:000001">
    <property type="entry name" value="Aminoacylase-1, putative"/>
    <property type="match status" value="1"/>
</dbReference>
<dbReference type="InterPro" id="IPR002933">
    <property type="entry name" value="Peptidase_M20"/>
</dbReference>
<evidence type="ECO:0000256" key="4">
    <source>
        <dbReference type="ARBA" id="ARBA00022723"/>
    </source>
</evidence>
<dbReference type="FunFam" id="3.30.70.360:FF:000009">
    <property type="entry name" value="aminoacylase-1 isoform X1"/>
    <property type="match status" value="1"/>
</dbReference>
<dbReference type="Gene3D" id="3.30.70.360">
    <property type="match status" value="1"/>
</dbReference>
<evidence type="ECO:0000256" key="8">
    <source>
        <dbReference type="PIRSR" id="PIRSR036696-1"/>
    </source>
</evidence>
<keyword evidence="5" id="KW-0378">Hydrolase</keyword>
<feature type="chain" id="PRO_5029540658" description="N-acyl-aliphatic-L-amino acid amidohydrolase" evidence="10">
    <location>
        <begin position="26"/>
        <end position="451"/>
    </location>
</feature>
<dbReference type="PROSITE" id="PS00758">
    <property type="entry name" value="ARGE_DAPE_CPG2_1"/>
    <property type="match status" value="1"/>
</dbReference>
<name>A0A7J8RJI0_GOSDV</name>